<dbReference type="STRING" id="994479.GCA_000194155_05344"/>
<feature type="transmembrane region" description="Helical" evidence="2">
    <location>
        <begin position="427"/>
        <end position="450"/>
    </location>
</feature>
<dbReference type="PANTHER" id="PTHR41771">
    <property type="entry name" value="MEMBRANE PROTEIN-RELATED"/>
    <property type="match status" value="1"/>
</dbReference>
<feature type="region of interest" description="Disordered" evidence="1">
    <location>
        <begin position="1"/>
        <end position="78"/>
    </location>
</feature>
<dbReference type="EMBL" id="PJNB01000001">
    <property type="protein sequence ID" value="PKW19115.1"/>
    <property type="molecule type" value="Genomic_DNA"/>
</dbReference>
<accession>A0A2N3Y8A6</accession>
<reference evidence="3" key="1">
    <citation type="submission" date="2017-12" db="EMBL/GenBank/DDBJ databases">
        <title>Sequencing the genomes of 1000 Actinobacteria strains.</title>
        <authorList>
            <person name="Klenk H.-P."/>
        </authorList>
    </citation>
    <scope>NUCLEOTIDE SEQUENCE [LARGE SCALE GENOMIC DNA]</scope>
    <source>
        <strain evidence="3">DSM 44228</strain>
    </source>
</reference>
<organism evidence="3 4">
    <name type="scientific">Saccharopolyspora spinosa</name>
    <dbReference type="NCBI Taxonomy" id="60894"/>
    <lineage>
        <taxon>Bacteria</taxon>
        <taxon>Bacillati</taxon>
        <taxon>Actinomycetota</taxon>
        <taxon>Actinomycetes</taxon>
        <taxon>Pseudonocardiales</taxon>
        <taxon>Pseudonocardiaceae</taxon>
        <taxon>Saccharopolyspora</taxon>
    </lineage>
</organism>
<dbReference type="RefSeq" id="WP_083822125.1">
    <property type="nucleotide sequence ID" value="NZ_CP061007.1"/>
</dbReference>
<feature type="transmembrane region" description="Helical" evidence="2">
    <location>
        <begin position="205"/>
        <end position="222"/>
    </location>
</feature>
<feature type="transmembrane region" description="Helical" evidence="2">
    <location>
        <begin position="229"/>
        <end position="250"/>
    </location>
</feature>
<feature type="transmembrane region" description="Helical" evidence="2">
    <location>
        <begin position="385"/>
        <end position="407"/>
    </location>
</feature>
<dbReference type="PANTHER" id="PTHR41771:SF1">
    <property type="entry name" value="MEMBRANE PROTEIN"/>
    <property type="match status" value="1"/>
</dbReference>
<keyword evidence="2" id="KW-0812">Transmembrane</keyword>
<dbReference type="AlphaFoldDB" id="A0A2N3Y8A6"/>
<feature type="region of interest" description="Disordered" evidence="1">
    <location>
        <begin position="458"/>
        <end position="493"/>
    </location>
</feature>
<evidence type="ECO:0000313" key="4">
    <source>
        <dbReference type="Proteomes" id="UP000233786"/>
    </source>
</evidence>
<evidence type="ECO:0000256" key="2">
    <source>
        <dbReference type="SAM" id="Phobius"/>
    </source>
</evidence>
<keyword evidence="4" id="KW-1185">Reference proteome</keyword>
<feature type="transmembrane region" description="Helical" evidence="2">
    <location>
        <begin position="85"/>
        <end position="107"/>
    </location>
</feature>
<feature type="transmembrane region" description="Helical" evidence="2">
    <location>
        <begin position="326"/>
        <end position="344"/>
    </location>
</feature>
<keyword evidence="2" id="KW-1133">Transmembrane helix</keyword>
<feature type="transmembrane region" description="Helical" evidence="2">
    <location>
        <begin position="285"/>
        <end position="306"/>
    </location>
</feature>
<dbReference type="Pfam" id="PF07907">
    <property type="entry name" value="YibE_F"/>
    <property type="match status" value="1"/>
</dbReference>
<evidence type="ECO:0000256" key="1">
    <source>
        <dbReference type="SAM" id="MobiDB-lite"/>
    </source>
</evidence>
<comment type="caution">
    <text evidence="3">The sequence shown here is derived from an EMBL/GenBank/DDBJ whole genome shotgun (WGS) entry which is preliminary data.</text>
</comment>
<protein>
    <submittedName>
        <fullName evidence="3">Membrane protein</fullName>
    </submittedName>
</protein>
<name>A0A2N3Y8A6_SACSN</name>
<dbReference type="Proteomes" id="UP000233786">
    <property type="component" value="Unassembled WGS sequence"/>
</dbReference>
<evidence type="ECO:0000313" key="3">
    <source>
        <dbReference type="EMBL" id="PKW19115.1"/>
    </source>
</evidence>
<dbReference type="InterPro" id="IPR012507">
    <property type="entry name" value="YibE_F"/>
</dbReference>
<sequence>MTDRRPAGEPPELGGGHRARHRRAADRDQTPRAQAARDQTPQQKASPEQAQRGRSPSSDSSTAHGHGHGHGHGPAEPASKQVKRVLAIALVPFALATIVGVLLLYPFGHQQRTGADLGFGQAPVNAEVVSAVVGSCTQDSPDQGGCVVLGVRMQDGPRPGQTIQQVVPTDPGSPRFAVGDRVVLSYAGANPDDPTSFQVVDFQRGAPLLVLALVFAAAVIVLGRWQGLAALVALGLSFVVLVGFVLPAILAGQDPLLVAVVGAGLIMFVVLYLTHGFSARTSTAVLGTLLSLALIGVLSAAFSAATSLTGLDEDTSSLMGVLGAPIDARGLLLAGIVIGALGVLDDVTVTQTSAVWELRKANPALSWRQLYKAGQRIGRDHVSSAVNTLVLAYAGAALPMLLAYALSGRTFGEVVSSQAVAQELVRTLVGSIGLVAAVPITTAIAAAVAVREPAKAAAGGTGSSVTDRVGRAAATGSETATVWWRPPNSRPGR</sequence>
<feature type="transmembrane region" description="Helical" evidence="2">
    <location>
        <begin position="256"/>
        <end position="273"/>
    </location>
</feature>
<keyword evidence="2" id="KW-0472">Membrane</keyword>
<feature type="compositionally biased region" description="Polar residues" evidence="1">
    <location>
        <begin position="37"/>
        <end position="63"/>
    </location>
</feature>
<proteinExistence type="predicted"/>
<gene>
    <name evidence="3" type="ORF">A8926_7264</name>
</gene>